<evidence type="ECO:0000313" key="2">
    <source>
        <dbReference type="Proteomes" id="UP000199470"/>
    </source>
</evidence>
<accession>A0A1I4SLE4</accession>
<keyword evidence="2" id="KW-1185">Reference proteome</keyword>
<organism evidence="1 2">
    <name type="scientific">Rugamonas rubra</name>
    <dbReference type="NCBI Taxonomy" id="758825"/>
    <lineage>
        <taxon>Bacteria</taxon>
        <taxon>Pseudomonadati</taxon>
        <taxon>Pseudomonadota</taxon>
        <taxon>Betaproteobacteria</taxon>
        <taxon>Burkholderiales</taxon>
        <taxon>Oxalobacteraceae</taxon>
        <taxon>Telluria group</taxon>
        <taxon>Rugamonas</taxon>
    </lineage>
</organism>
<dbReference type="STRING" id="758825.SAMN02982985_04846"/>
<proteinExistence type="predicted"/>
<dbReference type="EMBL" id="FOTW01000026">
    <property type="protein sequence ID" value="SFM65244.1"/>
    <property type="molecule type" value="Genomic_DNA"/>
</dbReference>
<gene>
    <name evidence="1" type="ORF">SAMN02982985_04846</name>
</gene>
<name>A0A1I4SLE4_9BURK</name>
<dbReference type="Proteomes" id="UP000199470">
    <property type="component" value="Unassembled WGS sequence"/>
</dbReference>
<dbReference type="OrthoDB" id="8781926at2"/>
<dbReference type="RefSeq" id="WP_139236733.1">
    <property type="nucleotide sequence ID" value="NZ_FOTW01000026.1"/>
</dbReference>
<dbReference type="AlphaFoldDB" id="A0A1I4SLE4"/>
<evidence type="ECO:0000313" key="1">
    <source>
        <dbReference type="EMBL" id="SFM65244.1"/>
    </source>
</evidence>
<reference evidence="1 2" key="1">
    <citation type="submission" date="2016-10" db="EMBL/GenBank/DDBJ databases">
        <authorList>
            <person name="de Groot N.N."/>
        </authorList>
    </citation>
    <scope>NUCLEOTIDE SEQUENCE [LARGE SCALE GENOMIC DNA]</scope>
    <source>
        <strain evidence="1 2">ATCC 43154</strain>
    </source>
</reference>
<protein>
    <submittedName>
        <fullName evidence="1">Uncharacterized protein</fullName>
    </submittedName>
</protein>
<sequence>MKNFYSAAAAVAALTLFSYYVWSGRTSDIDRASNHAGVAVSIPNAQIALAAPKQMTQANLLSPFGTGSPPPPRSMEQRIKSRQARMEQSHYMTPPEYFKMSLRELNERASKNDVYALLQLGEQYWKESDELVDDPAYDRSATPSQHATKFMIEAVAQGHSHAATVVSAIYEDQGQKLEAYAWTLVSQSVMDRSFDEKAATYEQKFTKEQRDAAEVIAAKEQAKIYKAMFARFKHT</sequence>